<organism evidence="2 3">
    <name type="scientific">Lacinutrix neustonica</name>
    <dbReference type="NCBI Taxonomy" id="2980107"/>
    <lineage>
        <taxon>Bacteria</taxon>
        <taxon>Pseudomonadati</taxon>
        <taxon>Bacteroidota</taxon>
        <taxon>Flavobacteriia</taxon>
        <taxon>Flavobacteriales</taxon>
        <taxon>Flavobacteriaceae</taxon>
        <taxon>Lacinutrix</taxon>
    </lineage>
</organism>
<keyword evidence="3" id="KW-1185">Reference proteome</keyword>
<dbReference type="KEGG" id="lnu:N7U66_01245"/>
<dbReference type="RefSeq" id="WP_267676983.1">
    <property type="nucleotide sequence ID" value="NZ_CP113088.1"/>
</dbReference>
<feature type="chain" id="PRO_5038606354" evidence="1">
    <location>
        <begin position="19"/>
        <end position="85"/>
    </location>
</feature>
<dbReference type="EMBL" id="CP113088">
    <property type="protein sequence ID" value="WAC02385.1"/>
    <property type="molecule type" value="Genomic_DNA"/>
</dbReference>
<gene>
    <name evidence="2" type="ORF">N7U66_01245</name>
</gene>
<feature type="signal peptide" evidence="1">
    <location>
        <begin position="1"/>
        <end position="18"/>
    </location>
</feature>
<proteinExistence type="predicted"/>
<accession>A0A9E8MY33</accession>
<dbReference type="Proteomes" id="UP001164705">
    <property type="component" value="Chromosome"/>
</dbReference>
<sequence length="85" mass="9777">MKSILLVLALIINTVVFSQDWTTYHNKDFNFSVDLPGEPKTMEQEVPTEVGDLTMRMFMVDASVYEGSSNLMYMVIHTEYPVNPR</sequence>
<evidence type="ECO:0000256" key="1">
    <source>
        <dbReference type="SAM" id="SignalP"/>
    </source>
</evidence>
<reference evidence="2" key="1">
    <citation type="submission" date="2022-11" db="EMBL/GenBank/DDBJ databases">
        <title>Lacinutrix neustonica HL-RS19T sp. nov., isolated from the surface microlayer sample of brackish Lake Shihwa.</title>
        <authorList>
            <person name="Choi J.Y."/>
            <person name="Hwang C.Y."/>
        </authorList>
    </citation>
    <scope>NUCLEOTIDE SEQUENCE</scope>
    <source>
        <strain evidence="2">HL-RS19</strain>
    </source>
</reference>
<keyword evidence="1" id="KW-0732">Signal</keyword>
<protein>
    <submittedName>
        <fullName evidence="2">Uncharacterized protein</fullName>
    </submittedName>
</protein>
<name>A0A9E8MY33_9FLAO</name>
<evidence type="ECO:0000313" key="2">
    <source>
        <dbReference type="EMBL" id="WAC02385.1"/>
    </source>
</evidence>
<dbReference type="AlphaFoldDB" id="A0A9E8MY33"/>
<evidence type="ECO:0000313" key="3">
    <source>
        <dbReference type="Proteomes" id="UP001164705"/>
    </source>
</evidence>